<evidence type="ECO:0000313" key="1">
    <source>
        <dbReference type="EMBL" id="VDP64045.1"/>
    </source>
</evidence>
<dbReference type="AlphaFoldDB" id="A0A183KRK4"/>
<sequence>MCHPGSQKSSIGRINYNEEVTTTTTTTITTTTTSINGCNEGNSTLNSLSSSNSASEKFTFTNLSSSINVNHIRIFLRTPEEKADWIASLLSIQSYR</sequence>
<proteinExistence type="predicted"/>
<dbReference type="EMBL" id="UZAK01040094">
    <property type="protein sequence ID" value="VDP64045.1"/>
    <property type="molecule type" value="Genomic_DNA"/>
</dbReference>
<dbReference type="WBParaSite" id="SCUD_0001769301-mRNA-1">
    <property type="protein sequence ID" value="SCUD_0001769301-mRNA-1"/>
    <property type="gene ID" value="SCUD_0001769301"/>
</dbReference>
<dbReference type="Proteomes" id="UP000279833">
    <property type="component" value="Unassembled WGS sequence"/>
</dbReference>
<reference evidence="3" key="1">
    <citation type="submission" date="2016-06" db="UniProtKB">
        <authorList>
            <consortium name="WormBaseParasite"/>
        </authorList>
    </citation>
    <scope>IDENTIFICATION</scope>
</reference>
<evidence type="ECO:0000313" key="2">
    <source>
        <dbReference type="Proteomes" id="UP000279833"/>
    </source>
</evidence>
<organism evidence="3">
    <name type="scientific">Schistosoma curassoni</name>
    <dbReference type="NCBI Taxonomy" id="6186"/>
    <lineage>
        <taxon>Eukaryota</taxon>
        <taxon>Metazoa</taxon>
        <taxon>Spiralia</taxon>
        <taxon>Lophotrochozoa</taxon>
        <taxon>Platyhelminthes</taxon>
        <taxon>Trematoda</taxon>
        <taxon>Digenea</taxon>
        <taxon>Strigeidida</taxon>
        <taxon>Schistosomatoidea</taxon>
        <taxon>Schistosomatidae</taxon>
        <taxon>Schistosoma</taxon>
    </lineage>
</organism>
<accession>A0A183KRK4</accession>
<reference evidence="1 2" key="2">
    <citation type="submission" date="2018-11" db="EMBL/GenBank/DDBJ databases">
        <authorList>
            <consortium name="Pathogen Informatics"/>
        </authorList>
    </citation>
    <scope>NUCLEOTIDE SEQUENCE [LARGE SCALE GENOMIC DNA]</scope>
    <source>
        <strain evidence="1">Dakar</strain>
        <strain evidence="2">Dakar, Senegal</strain>
    </source>
</reference>
<name>A0A183KRK4_9TREM</name>
<keyword evidence="2" id="KW-1185">Reference proteome</keyword>
<evidence type="ECO:0000313" key="3">
    <source>
        <dbReference type="WBParaSite" id="SCUD_0001769301-mRNA-1"/>
    </source>
</evidence>
<gene>
    <name evidence="1" type="ORF">SCUD_LOCUS17690</name>
</gene>
<protein>
    <submittedName>
        <fullName evidence="3">PH domain-containing protein</fullName>
    </submittedName>
</protein>